<dbReference type="EMBL" id="CP146370">
    <property type="protein sequence ID" value="WWT56553.1"/>
    <property type="molecule type" value="Genomic_DNA"/>
</dbReference>
<evidence type="ECO:0000259" key="1">
    <source>
        <dbReference type="PROSITE" id="PS51208"/>
    </source>
</evidence>
<dbReference type="Gene3D" id="2.60.40.3440">
    <property type="match status" value="24"/>
</dbReference>
<geneLocation type="plasmid" evidence="2 3">
    <name>unnamed</name>
</geneLocation>
<dbReference type="PANTHER" id="PTHR37494:SF1">
    <property type="entry name" value="STAPHYLOCOCCUS AUREUS SURFACE PROTEIN A"/>
    <property type="match status" value="1"/>
</dbReference>
<dbReference type="Proteomes" id="UP001363460">
    <property type="component" value="Plasmid unnamed"/>
</dbReference>
<dbReference type="PANTHER" id="PTHR37494">
    <property type="entry name" value="HEMAGGLUTININ"/>
    <property type="match status" value="1"/>
</dbReference>
<keyword evidence="2" id="KW-0614">Plasmid</keyword>
<dbReference type="PROSITE" id="PS51208">
    <property type="entry name" value="AUTOTRANSPORTER"/>
    <property type="match status" value="1"/>
</dbReference>
<dbReference type="Pfam" id="PF03797">
    <property type="entry name" value="Autotransporter"/>
    <property type="match status" value="1"/>
</dbReference>
<dbReference type="SUPFAM" id="SSF103515">
    <property type="entry name" value="Autotransporter"/>
    <property type="match status" value="1"/>
</dbReference>
<feature type="domain" description="Autotransporter" evidence="1">
    <location>
        <begin position="2603"/>
        <end position="2882"/>
    </location>
</feature>
<gene>
    <name evidence="2" type="ORF">V8J38_16735</name>
</gene>
<dbReference type="InterPro" id="IPR036709">
    <property type="entry name" value="Autotransporte_beta_dom_sf"/>
</dbReference>
<dbReference type="RefSeq" id="WP_338578707.1">
    <property type="nucleotide sequence ID" value="NZ_CP146370.1"/>
</dbReference>
<evidence type="ECO:0000313" key="2">
    <source>
        <dbReference type="EMBL" id="WWT56553.1"/>
    </source>
</evidence>
<dbReference type="Gene3D" id="2.40.128.130">
    <property type="entry name" value="Autotransporter beta-domain"/>
    <property type="match status" value="1"/>
</dbReference>
<reference evidence="2 3" key="1">
    <citation type="submission" date="2024-02" db="EMBL/GenBank/DDBJ databases">
        <title>Distribution and functional of Brevundimonas-related endobacteria within Verticillium dahliae.</title>
        <authorList>
            <person name="Zeng H."/>
        </authorList>
    </citation>
    <scope>NUCLEOTIDE SEQUENCE [LARGE SCALE GENOMIC DNA]</scope>
    <source>
        <strain evidence="2 3">TRM 44200</strain>
        <plasmid evidence="2 3">unnamed</plasmid>
    </source>
</reference>
<name>A0ABZ2II01_9CAUL</name>
<dbReference type="SMART" id="SM00869">
    <property type="entry name" value="Autotransporter"/>
    <property type="match status" value="1"/>
</dbReference>
<evidence type="ECO:0000313" key="3">
    <source>
        <dbReference type="Proteomes" id="UP001363460"/>
    </source>
</evidence>
<keyword evidence="3" id="KW-1185">Reference proteome</keyword>
<protein>
    <submittedName>
        <fullName evidence="2">Ig-like domain-containing protein</fullName>
    </submittedName>
</protein>
<dbReference type="Pfam" id="PF17963">
    <property type="entry name" value="Big_9"/>
    <property type="match status" value="23"/>
</dbReference>
<accession>A0ABZ2II01</accession>
<dbReference type="NCBIfam" id="NF012211">
    <property type="entry name" value="tand_rpt_95"/>
    <property type="match status" value="6"/>
</dbReference>
<proteinExistence type="predicted"/>
<dbReference type="Gene3D" id="2.60.40.2810">
    <property type="match status" value="1"/>
</dbReference>
<dbReference type="InterPro" id="IPR005546">
    <property type="entry name" value="Autotransporte_beta"/>
</dbReference>
<sequence>MVTAGHKYLHSWLVAFALLIVAFSFGVGPSRVEAQSMTGNEVCQPLDAGEYRACYDNQTWTAQAGQTISGKITLRGLNANYASLQFNSSIGQFSASGPRNNDAYISSETSFTWTIPANAAPGTYPARVFWDGPDDNNCHSMGCSTTWAGTTGGNIRVTVTAPPLPPAPTAANVSVSTGHNQAVTFNPSISGVADRLHVGQPGQGTAAVVGMQLRYTPPNGFYGNATFAYSVEGPGGRSADAIATVTVAPPPAPTAGNMTVDVGYQTRTVITPPTSGVANSISVTSTPSSGQADWFYPTITYTPANGFFGNDSLQYRVNGPGGSSPTYTVTLRVAPPPAPGAGNVSASTAYQTATNIALTPTGVYSSVSKVTDPSNGSVTISGTTATYTPAAGFYGTDTFTYRATGPGGNSPTRTVTVTVGTPAAPTAANQTQPVGYEASAAFNLSVGGEWSSASIVSQPSKGSVSLSGARATYTAGASSLGSDTFTWRATGPGGNSSTATVTMNIANPPAPGAADVSANAVYETAKNIALAPSGVYTSVAVVAQPGKGSVTITGTTARYVPAASFIGTDTFTYRATGPGGNSPTRTVSVTVSAPPAPGAAAVTASTAYETATDIALQPSGVWSSLAVVAQPASGTVTISGTTARFTPAAGFYGTATWTYRAMGAGGNSDPATVTVTVGLPPAPGAGNVSSSTAYETAVAIPLTPTGVWSSIEKMSDPANGSVSISGTTATYTPALGFYGTNTFGYRAVGPGGNSATRTVTVTVAVPPPPLAADATLNTAYQTAGTRVLPVSGVLTSVSIVDQPGRGSASITGTTLTYTPSAGVYGADSLTYRATGPGGSSAIRTVSIAVGNPSAPGAANISSSTAYNAPKAVALQPSGVWDSVSIVAQPSNGSVSLAGTTATYTPTSGFIGTDNFTYRATGPGGDSPTRTVTMTVDAPPAPGAAAVTASTAYETATDIALQPSGVWSSLAVVAQPASGTVTISGTTARFTPAAGFYGTATWTYRAMGAGGNSDPATVTVTVGLPPAPGAGNVSSSTAYETAVAIPLTPTGVWSSIEKMSDPANGSVSISGTTATYTPALGFYGTNTFGYRAVGPGGNSATRTVTVTVALPAAPTAADTTLSAGFQTAGTRVLPVAGVLTSVSVVDQPAHGSASITGTTLTYTPASGYHGPDALTYQATGPGGASAVRNVAITVATPGAPTVQNASLTTPYETAGSVSLSASGFSPVLSITEQPSHGSAVLSGANVTYTPNAGYFGPDAFKVVATNAGGTSAAATVSVTVGLPAAPGLVNASLTTAFEKPGHVDLSPSGVWSSLEVVSQGANGSASISGQRLTYTPAAGYYGADIVTVRAVGPGGASSTATVAVTVAVPGAPAVSAASLTTAYGVAGSTDLIVTGVFDQLEIVTQGANGSASISGQRLTYTPNSGHYGADVVTVRAVGPGGASAPASVTVTVGNPPAPVAAASLDLAVAYETAGSVKLQASGVVSGFVLASQPAHGTATLSGDTVTYTPAAEFFGADSFTFRATGPGGASAAATVSVTVGLPAAPVATAAVIVTPYETQGTVNLSGQGVYSAVQLASSPAHGTATINSGVATYTPNAEFFGSDSFTFTVTGPGGTSAPATVSVTVGLPGRPVASPDSIATDYETAGTVTLRATGIHDRFAIIEQPKRGSVSLSGAVVTYTPSAGYFGADSFTFTAEGPGGVSNPATIAVTVGLPDAPKAADIAVSTAYETATDIPLQPSGVWSSLAVVAQPASGAVTINGTTARFTPAAGFYGTATWTYRAMGAGGNSAPATVTVNVGLPPAPVAAASLDLAVAYETAGSVKLQASGVVSGFVLASQPAHGTATLSGDTVTYTPAAEFFGADSFTFRATGPGGASAAATVSVTVGLPAAPVATAAVIVTPYETQGTVNLSGQGVYSAVQLASSPAHGTATINSGVATYTPNAEFFGSDSFTFTVTGPGGTSAPATVSVTVGLPGRPVASPDSIATDYETAGTVTLRATGIHDRFAIIEQPKRGSVSLSGAVVTYTPSAGYFGADSFTFTAEGPGGVSNPATIAVTVGLPDAPKAADIAVSTAYETAASVKLDGTGVFNAFVLASQPRHGTALLNGDVVTYTPSAGFYGSDAFTFTVSGPGGVSAPAAISVTVGLPNAPIASAAAISTAYETAGSVKLGGTGVFDALTLASQPRHGTAALNGDVVTYTPSAGFYGADAFTFTVSGPGGVSAPATVTVKVGLPAMAIVRDVQVSTPMDVAVEFSLDAEGVYSSLEVVTAPEHGAVTIEGETATYKPSAAFFGTDTFSYVAVGPAGKSEAATVTITVEGGPPPEAEDMEKTGLSGEPIVFDVTQGLQGGPFTAIRLLPDSDIASNEASGRVEVQGLRVVFTPAAGWTGNRTFRIEVQNRFGWSEPARITAIVNPRPVTGETIEVETWAGRPVEVDLTQNAKGGPFIGAQLLSASTDRAEVVLVSDAPRHMIKVTPKGAAGAVVEVRYTLANEFAVSAEGLVRVRIKERPDPSRNAEVTGLINAQTQSAYRFSASQVSNVMRRLESIHGDQTRRNNVGLSLVPMEHLEALPGDNPISDRQRDYMIAAGMAEHVGGSQGEERPSMNGATREGNLSWWVSGAIDLGLHRKGEDREGFNFTTDGLTAGADFGIGAKLVLGGGIGYGRDSSRIGINGTESKAEAFSGFVYGSWQPRRGAFVDGVVGYTDMAFKAVRWSEEAGAHLLSDRDGEQLFGAVSAGWEHRGRRLYISPYGRVEFANVTLGGFTESEADLWSLEFETQKSTRVIAALGVHGDYLFRWRSGDLSPTFRAEYRHELKNSGSAAIRYADWDDSPRYVLEPSAYDDRNLVMGVGVKWESVSGSRFSVEYEASAFNHTAQSGRWQVSYSRKY</sequence>
<organism evidence="2 3">
    <name type="scientific">Brevundimonas olei</name>
    <dbReference type="NCBI Taxonomy" id="657642"/>
    <lineage>
        <taxon>Bacteria</taxon>
        <taxon>Pseudomonadati</taxon>
        <taxon>Pseudomonadota</taxon>
        <taxon>Alphaproteobacteria</taxon>
        <taxon>Caulobacterales</taxon>
        <taxon>Caulobacteraceae</taxon>
        <taxon>Brevundimonas</taxon>
    </lineage>
</organism>